<evidence type="ECO:0000313" key="3">
    <source>
        <dbReference type="Proteomes" id="UP000273811"/>
    </source>
</evidence>
<dbReference type="EMBL" id="QYTU02000001">
    <property type="protein sequence ID" value="RWR15039.1"/>
    <property type="molecule type" value="Genomic_DNA"/>
</dbReference>
<proteinExistence type="predicted"/>
<reference evidence="2" key="1">
    <citation type="submission" date="2018-12" db="EMBL/GenBank/DDBJ databases">
        <authorList>
            <person name="Sun L."/>
            <person name="Chen Z."/>
        </authorList>
    </citation>
    <scope>NUCLEOTIDE SEQUENCE [LARGE SCALE GENOMIC DNA]</scope>
    <source>
        <strain evidence="2">DSM 16012</strain>
    </source>
</reference>
<dbReference type="OrthoDB" id="2560527at2"/>
<protein>
    <recommendedName>
        <fullName evidence="4">Amyloid fiber anchoring/assembly protein TapA</fullName>
    </recommendedName>
</protein>
<comment type="caution">
    <text evidence="2">The sequence shown here is derived from an EMBL/GenBank/DDBJ whole genome shotgun (WGS) entry which is preliminary data.</text>
</comment>
<accession>A0A443J3M1</accession>
<evidence type="ECO:0008006" key="4">
    <source>
        <dbReference type="Google" id="ProtNLM"/>
    </source>
</evidence>
<feature type="compositionally biased region" description="Basic and acidic residues" evidence="1">
    <location>
        <begin position="133"/>
        <end position="174"/>
    </location>
</feature>
<dbReference type="AlphaFoldDB" id="A0A443J3M1"/>
<dbReference type="RefSeq" id="WP_120068239.1">
    <property type="nucleotide sequence ID" value="NZ_CP126113.1"/>
</dbReference>
<feature type="compositionally biased region" description="Pro residues" evidence="1">
    <location>
        <begin position="218"/>
        <end position="229"/>
    </location>
</feature>
<evidence type="ECO:0000313" key="2">
    <source>
        <dbReference type="EMBL" id="RWR15039.1"/>
    </source>
</evidence>
<evidence type="ECO:0000256" key="1">
    <source>
        <dbReference type="SAM" id="MobiDB-lite"/>
    </source>
</evidence>
<keyword evidence="3" id="KW-1185">Reference proteome</keyword>
<name>A0A443J3M1_9BACI</name>
<feature type="compositionally biased region" description="Low complexity" evidence="1">
    <location>
        <begin position="200"/>
        <end position="213"/>
    </location>
</feature>
<feature type="region of interest" description="Disordered" evidence="1">
    <location>
        <begin position="133"/>
        <end position="243"/>
    </location>
</feature>
<dbReference type="Proteomes" id="UP000273811">
    <property type="component" value="Unassembled WGS sequence"/>
</dbReference>
<sequence>MSVFAAATFVSPTLAEFTDSKELAGEIRAGTWPVPWMQTDVSLTVGDNEIESCDPVELKAKFTNQGKYRTEKGSWVIIDESEGPHEVKELKPGESVLLTYKAGEPGIYTFKVYQEGKHPSQFLKKVTVACEKPEGHKEEDNEQELQEKANEDNPNVEEKQPPKPENNEKKDKEPSQPIEPVQPAEKPQPPADNDNKPQETEPAPESKPTAPAAEPKPESQPEPEPPAVKEPPVNSNSVKDEEE</sequence>
<gene>
    <name evidence="2" type="ORF">D4N35_000400</name>
</gene>
<organism evidence="2 3">
    <name type="scientific">Siminovitchia fortis</name>
    <dbReference type="NCBI Taxonomy" id="254758"/>
    <lineage>
        <taxon>Bacteria</taxon>
        <taxon>Bacillati</taxon>
        <taxon>Bacillota</taxon>
        <taxon>Bacilli</taxon>
        <taxon>Bacillales</taxon>
        <taxon>Bacillaceae</taxon>
        <taxon>Siminovitchia</taxon>
    </lineage>
</organism>